<name>A0A8H5ZUV3_PETAA</name>
<feature type="non-terminal residue" evidence="1">
    <location>
        <position position="120"/>
    </location>
</feature>
<organism evidence="1 2">
    <name type="scientific">Petromyces alliaceus</name>
    <name type="common">Aspergillus alliaceus</name>
    <dbReference type="NCBI Taxonomy" id="209559"/>
    <lineage>
        <taxon>Eukaryota</taxon>
        <taxon>Fungi</taxon>
        <taxon>Dikarya</taxon>
        <taxon>Ascomycota</taxon>
        <taxon>Pezizomycotina</taxon>
        <taxon>Eurotiomycetes</taxon>
        <taxon>Eurotiomycetidae</taxon>
        <taxon>Eurotiales</taxon>
        <taxon>Aspergillaceae</taxon>
        <taxon>Aspergillus</taxon>
        <taxon>Aspergillus subgen. Circumdati</taxon>
    </lineage>
</organism>
<evidence type="ECO:0000313" key="2">
    <source>
        <dbReference type="Proteomes" id="UP000541154"/>
    </source>
</evidence>
<dbReference type="EMBL" id="SPNV01000745">
    <property type="protein sequence ID" value="KAF5854779.1"/>
    <property type="molecule type" value="Genomic_DNA"/>
</dbReference>
<protein>
    <submittedName>
        <fullName evidence="1">Uncharacterized protein</fullName>
    </submittedName>
</protein>
<gene>
    <name evidence="1" type="ORF">ETB97_011713</name>
</gene>
<reference evidence="1 2" key="1">
    <citation type="submission" date="2019-04" db="EMBL/GenBank/DDBJ databases">
        <title>Aspergillus burnettii sp. nov., novel species from soil in southeast Queensland.</title>
        <authorList>
            <person name="Gilchrist C.L.M."/>
            <person name="Pitt J.I."/>
            <person name="Lange L."/>
            <person name="Lacey H.J."/>
            <person name="Vuong D."/>
            <person name="Midgley D.J."/>
            <person name="Greenfield P."/>
            <person name="Bradbury M."/>
            <person name="Lacey E."/>
            <person name="Busk P.K."/>
            <person name="Pilgaard B."/>
            <person name="Chooi Y.H."/>
            <person name="Piggott A.M."/>
        </authorList>
    </citation>
    <scope>NUCLEOTIDE SEQUENCE [LARGE SCALE GENOMIC DNA]</scope>
    <source>
        <strain evidence="1 2">FRR 5400</strain>
    </source>
</reference>
<keyword evidence="2" id="KW-1185">Reference proteome</keyword>
<dbReference type="AlphaFoldDB" id="A0A8H5ZUV3"/>
<evidence type="ECO:0000313" key="1">
    <source>
        <dbReference type="EMBL" id="KAF5854779.1"/>
    </source>
</evidence>
<accession>A0A8H5ZUV3</accession>
<comment type="caution">
    <text evidence="1">The sequence shown here is derived from an EMBL/GenBank/DDBJ whole genome shotgun (WGS) entry which is preliminary data.</text>
</comment>
<dbReference type="Proteomes" id="UP000541154">
    <property type="component" value="Unassembled WGS sequence"/>
</dbReference>
<sequence>MAAARILAKPIAFRSAQYLLIEKASENAPPGKGTITYDYLVIASGSTTAALLLGQQLSASKDVVIGGAGPVGDITAHPARLFMKKQEQIPEVVNNLKLDILGRGKRKTYSQDGKVIMIVP</sequence>
<proteinExistence type="predicted"/>